<evidence type="ECO:0000313" key="7">
    <source>
        <dbReference type="EMBL" id="NMG01682.1"/>
    </source>
</evidence>
<protein>
    <submittedName>
        <fullName evidence="7">Tetratricopeptide repeat protein</fullName>
    </submittedName>
</protein>
<dbReference type="Pfam" id="PF00085">
    <property type="entry name" value="Thioredoxin"/>
    <property type="match status" value="1"/>
</dbReference>
<dbReference type="FunFam" id="3.40.30.10:FF:000001">
    <property type="entry name" value="Thioredoxin"/>
    <property type="match status" value="1"/>
</dbReference>
<dbReference type="GO" id="GO:0006950">
    <property type="term" value="P:response to stress"/>
    <property type="evidence" value="ECO:0007669"/>
    <property type="project" value="UniProtKB-ARBA"/>
</dbReference>
<evidence type="ECO:0000313" key="8">
    <source>
        <dbReference type="Proteomes" id="UP000599523"/>
    </source>
</evidence>
<dbReference type="PANTHER" id="PTHR45663">
    <property type="entry name" value="GEO12009P1"/>
    <property type="match status" value="1"/>
</dbReference>
<dbReference type="AlphaFoldDB" id="A0A972FAL1"/>
<accession>A0A972FAL1</accession>
<sequence length="283" mass="31085">MHFAHDVNADNFQQIVIEGSQTVPVVIDFWAPWCGPCKVLKPILEKLAEECGGKFILAKINSDENPDLAAQFGVRGIPNVKAVYHGAVVDEFTGALPEGAVREFIDRILPSPADELRAQAATLRASGDLECALRTLGEASQLDDRNEQIRLDAAEILVELERFEDAKPLLDSLSPVTLMDDRPRALLAKVNFALAGHGGADEASLRERIAAQPEDMESRLQLAELLVAAGRHAEGMDELLEMIRRDRAWNDDAARKTLLSVFSVLGSHPLVGEYRRKLTAALY</sequence>
<dbReference type="RefSeq" id="WP_168986474.1">
    <property type="nucleotide sequence ID" value="NZ_CAWPHM010000286.1"/>
</dbReference>
<evidence type="ECO:0000256" key="1">
    <source>
        <dbReference type="ARBA" id="ARBA00008987"/>
    </source>
</evidence>
<dbReference type="SUPFAM" id="SSF48452">
    <property type="entry name" value="TPR-like"/>
    <property type="match status" value="1"/>
</dbReference>
<keyword evidence="3" id="KW-0249">Electron transport</keyword>
<dbReference type="GO" id="GO:0005737">
    <property type="term" value="C:cytoplasm"/>
    <property type="evidence" value="ECO:0007669"/>
    <property type="project" value="TreeGrafter"/>
</dbReference>
<dbReference type="CDD" id="cd02956">
    <property type="entry name" value="ybbN"/>
    <property type="match status" value="1"/>
</dbReference>
<dbReference type="Pfam" id="PF14559">
    <property type="entry name" value="TPR_19"/>
    <property type="match status" value="1"/>
</dbReference>
<dbReference type="InterPro" id="IPR017937">
    <property type="entry name" value="Thioredoxin_CS"/>
</dbReference>
<dbReference type="EMBL" id="WTVM01000005">
    <property type="protein sequence ID" value="NMG01682.1"/>
    <property type="molecule type" value="Genomic_DNA"/>
</dbReference>
<proteinExistence type="inferred from homology"/>
<evidence type="ECO:0000259" key="6">
    <source>
        <dbReference type="PROSITE" id="PS51352"/>
    </source>
</evidence>
<dbReference type="SUPFAM" id="SSF52833">
    <property type="entry name" value="Thioredoxin-like"/>
    <property type="match status" value="1"/>
</dbReference>
<evidence type="ECO:0000256" key="4">
    <source>
        <dbReference type="ARBA" id="ARBA00023157"/>
    </source>
</evidence>
<dbReference type="GO" id="GO:0015035">
    <property type="term" value="F:protein-disulfide reductase activity"/>
    <property type="evidence" value="ECO:0007669"/>
    <property type="project" value="UniProtKB-ARBA"/>
</dbReference>
<comment type="caution">
    <text evidence="7">The sequence shown here is derived from an EMBL/GenBank/DDBJ whole genome shotgun (WGS) entry which is preliminary data.</text>
</comment>
<reference evidence="7" key="1">
    <citation type="submission" date="2019-12" db="EMBL/GenBank/DDBJ databases">
        <title>Comparative genomics gives insights into the taxonomy of the Azoarcus-Aromatoleum group and reveals separate origins of nif in the plant-associated Azoarcus and non-plant-associated Aromatoleum sub-groups.</title>
        <authorList>
            <person name="Lafos M."/>
            <person name="Maluk M."/>
            <person name="Batista M."/>
            <person name="Junghare M."/>
            <person name="Carmona M."/>
            <person name="Faoro H."/>
            <person name="Cruz L.M."/>
            <person name="Battistoni F."/>
            <person name="De Souza E."/>
            <person name="Pedrosa F."/>
            <person name="Chen W.-M."/>
            <person name="Poole P.S."/>
            <person name="Dixon R.A."/>
            <person name="James E.K."/>
        </authorList>
    </citation>
    <scope>NUCLEOTIDE SEQUENCE</scope>
    <source>
        <strain evidence="7">NSC3</strain>
    </source>
</reference>
<gene>
    <name evidence="7" type="ORF">GPA21_01655</name>
</gene>
<dbReference type="Gene3D" id="1.25.40.10">
    <property type="entry name" value="Tetratricopeptide repeat domain"/>
    <property type="match status" value="2"/>
</dbReference>
<keyword evidence="8" id="KW-1185">Reference proteome</keyword>
<dbReference type="Pfam" id="PF14561">
    <property type="entry name" value="TPR_20"/>
    <property type="match status" value="1"/>
</dbReference>
<feature type="domain" description="Thioredoxin" evidence="6">
    <location>
        <begin position="3"/>
        <end position="110"/>
    </location>
</feature>
<organism evidence="7 8">
    <name type="scientific">Azoarcus taiwanensis</name>
    <dbReference type="NCBI Taxonomy" id="666964"/>
    <lineage>
        <taxon>Bacteria</taxon>
        <taxon>Pseudomonadati</taxon>
        <taxon>Pseudomonadota</taxon>
        <taxon>Betaproteobacteria</taxon>
        <taxon>Rhodocyclales</taxon>
        <taxon>Zoogloeaceae</taxon>
        <taxon>Azoarcus</taxon>
    </lineage>
</organism>
<evidence type="ECO:0000256" key="3">
    <source>
        <dbReference type="ARBA" id="ARBA00022982"/>
    </source>
</evidence>
<dbReference type="InterPro" id="IPR013766">
    <property type="entry name" value="Thioredoxin_domain"/>
</dbReference>
<comment type="similarity">
    <text evidence="1">Belongs to the thioredoxin family.</text>
</comment>
<dbReference type="PRINTS" id="PR00421">
    <property type="entry name" value="THIOREDOXIN"/>
</dbReference>
<evidence type="ECO:0000256" key="2">
    <source>
        <dbReference type="ARBA" id="ARBA00022448"/>
    </source>
</evidence>
<dbReference type="PROSITE" id="PS51352">
    <property type="entry name" value="THIOREDOXIN_2"/>
    <property type="match status" value="1"/>
</dbReference>
<keyword evidence="4" id="KW-1015">Disulfide bond</keyword>
<evidence type="ECO:0000256" key="5">
    <source>
        <dbReference type="ARBA" id="ARBA00023284"/>
    </source>
</evidence>
<keyword evidence="2" id="KW-0813">Transport</keyword>
<dbReference type="Proteomes" id="UP000599523">
    <property type="component" value="Unassembled WGS sequence"/>
</dbReference>
<keyword evidence="5" id="KW-0676">Redox-active center</keyword>
<dbReference type="PANTHER" id="PTHR45663:SF11">
    <property type="entry name" value="GEO12009P1"/>
    <property type="match status" value="1"/>
</dbReference>
<dbReference type="InterPro" id="IPR036249">
    <property type="entry name" value="Thioredoxin-like_sf"/>
</dbReference>
<dbReference type="Gene3D" id="3.40.30.10">
    <property type="entry name" value="Glutaredoxin"/>
    <property type="match status" value="1"/>
</dbReference>
<dbReference type="PROSITE" id="PS00194">
    <property type="entry name" value="THIOREDOXIN_1"/>
    <property type="match status" value="1"/>
</dbReference>
<dbReference type="InterPro" id="IPR011990">
    <property type="entry name" value="TPR-like_helical_dom_sf"/>
</dbReference>
<name>A0A972FAL1_9RHOO</name>